<evidence type="ECO:0008006" key="12">
    <source>
        <dbReference type="Google" id="ProtNLM"/>
    </source>
</evidence>
<evidence type="ECO:0000313" key="10">
    <source>
        <dbReference type="EMBL" id="PIU73693.1"/>
    </source>
</evidence>
<evidence type="ECO:0000256" key="1">
    <source>
        <dbReference type="ARBA" id="ARBA00004651"/>
    </source>
</evidence>
<evidence type="ECO:0000259" key="8">
    <source>
        <dbReference type="PROSITE" id="PS50893"/>
    </source>
</evidence>
<evidence type="ECO:0000313" key="11">
    <source>
        <dbReference type="Proteomes" id="UP000231407"/>
    </source>
</evidence>
<keyword evidence="4" id="KW-0067">ATP-binding</keyword>
<gene>
    <name evidence="10" type="ORF">COS78_00820</name>
</gene>
<evidence type="ECO:0000256" key="3">
    <source>
        <dbReference type="ARBA" id="ARBA00022741"/>
    </source>
</evidence>
<dbReference type="InterPro" id="IPR036640">
    <property type="entry name" value="ABC1_TM_sf"/>
</dbReference>
<dbReference type="SMART" id="SM00382">
    <property type="entry name" value="AAA"/>
    <property type="match status" value="1"/>
</dbReference>
<evidence type="ECO:0000256" key="7">
    <source>
        <dbReference type="SAM" id="Phobius"/>
    </source>
</evidence>
<feature type="transmembrane region" description="Helical" evidence="7">
    <location>
        <begin position="255"/>
        <end position="273"/>
    </location>
</feature>
<dbReference type="GO" id="GO:0005524">
    <property type="term" value="F:ATP binding"/>
    <property type="evidence" value="ECO:0007669"/>
    <property type="project" value="UniProtKB-KW"/>
</dbReference>
<dbReference type="AlphaFoldDB" id="A0A2M7AT10"/>
<dbReference type="GO" id="GO:0005886">
    <property type="term" value="C:plasma membrane"/>
    <property type="evidence" value="ECO:0007669"/>
    <property type="project" value="UniProtKB-SubCell"/>
</dbReference>
<feature type="transmembrane region" description="Helical" evidence="7">
    <location>
        <begin position="27"/>
        <end position="45"/>
    </location>
</feature>
<keyword evidence="5 7" id="KW-1133">Transmembrane helix</keyword>
<feature type="domain" description="ABC transmembrane type-1" evidence="9">
    <location>
        <begin position="30"/>
        <end position="312"/>
    </location>
</feature>
<feature type="transmembrane region" description="Helical" evidence="7">
    <location>
        <begin position="279"/>
        <end position="300"/>
    </location>
</feature>
<protein>
    <recommendedName>
        <fullName evidence="12">ABC transporter ATP-binding protein</fullName>
    </recommendedName>
</protein>
<dbReference type="InterPro" id="IPR011527">
    <property type="entry name" value="ABC1_TM_dom"/>
</dbReference>
<evidence type="ECO:0000256" key="4">
    <source>
        <dbReference type="ARBA" id="ARBA00022840"/>
    </source>
</evidence>
<dbReference type="PROSITE" id="PS50893">
    <property type="entry name" value="ABC_TRANSPORTER_2"/>
    <property type="match status" value="1"/>
</dbReference>
<keyword evidence="3" id="KW-0547">Nucleotide-binding</keyword>
<dbReference type="SUPFAM" id="SSF90123">
    <property type="entry name" value="ABC transporter transmembrane region"/>
    <property type="match status" value="1"/>
</dbReference>
<accession>A0A2M7AT10</accession>
<dbReference type="PANTHER" id="PTHR43394:SF1">
    <property type="entry name" value="ATP-BINDING CASSETTE SUB-FAMILY B MEMBER 10, MITOCHONDRIAL"/>
    <property type="match status" value="1"/>
</dbReference>
<dbReference type="Proteomes" id="UP000231407">
    <property type="component" value="Unassembled WGS sequence"/>
</dbReference>
<dbReference type="PANTHER" id="PTHR43394">
    <property type="entry name" value="ATP-DEPENDENT PERMEASE MDL1, MITOCHONDRIAL"/>
    <property type="match status" value="1"/>
</dbReference>
<proteinExistence type="predicted"/>
<dbReference type="Gene3D" id="3.40.50.300">
    <property type="entry name" value="P-loop containing nucleotide triphosphate hydrolases"/>
    <property type="match status" value="1"/>
</dbReference>
<evidence type="ECO:0000256" key="6">
    <source>
        <dbReference type="ARBA" id="ARBA00023136"/>
    </source>
</evidence>
<dbReference type="EMBL" id="PEWA01000012">
    <property type="protein sequence ID" value="PIU73693.1"/>
    <property type="molecule type" value="Genomic_DNA"/>
</dbReference>
<evidence type="ECO:0000256" key="2">
    <source>
        <dbReference type="ARBA" id="ARBA00022692"/>
    </source>
</evidence>
<dbReference type="InterPro" id="IPR027417">
    <property type="entry name" value="P-loop_NTPase"/>
</dbReference>
<dbReference type="InterPro" id="IPR003593">
    <property type="entry name" value="AAA+_ATPase"/>
</dbReference>
<feature type="transmembrane region" description="Helical" evidence="7">
    <location>
        <begin position="143"/>
        <end position="161"/>
    </location>
</feature>
<organism evidence="10 11">
    <name type="scientific">Candidatus Shapirobacteria bacterium CG06_land_8_20_14_3_00_40_12</name>
    <dbReference type="NCBI Taxonomy" id="1974881"/>
    <lineage>
        <taxon>Bacteria</taxon>
        <taxon>Candidatus Shapironibacteriota</taxon>
    </lineage>
</organism>
<dbReference type="Pfam" id="PF00005">
    <property type="entry name" value="ABC_tran"/>
    <property type="match status" value="1"/>
</dbReference>
<evidence type="ECO:0000256" key="5">
    <source>
        <dbReference type="ARBA" id="ARBA00022989"/>
    </source>
</evidence>
<reference evidence="11" key="1">
    <citation type="submission" date="2017-09" db="EMBL/GenBank/DDBJ databases">
        <title>Depth-based differentiation of microbial function through sediment-hosted aquifers and enrichment of novel symbionts in the deep terrestrial subsurface.</title>
        <authorList>
            <person name="Probst A.J."/>
            <person name="Ladd B."/>
            <person name="Jarett J.K."/>
            <person name="Geller-Mcgrath D.E."/>
            <person name="Sieber C.M.K."/>
            <person name="Emerson J.B."/>
            <person name="Anantharaman K."/>
            <person name="Thomas B.C."/>
            <person name="Malmstrom R."/>
            <person name="Stieglmeier M."/>
            <person name="Klingl A."/>
            <person name="Woyke T."/>
            <person name="Ryan C.M."/>
            <person name="Banfield J.F."/>
        </authorList>
    </citation>
    <scope>NUCLEOTIDE SEQUENCE [LARGE SCALE GENOMIC DNA]</scope>
</reference>
<feature type="domain" description="ABC transporter" evidence="8">
    <location>
        <begin position="345"/>
        <end position="583"/>
    </location>
</feature>
<sequence>MENTKSLKTILLNTAWCLRLIYRSNRVLFIGVFVFGIFVSIVPFFQNRIFSELIDSLVYGQNYWISTLFLFSGILALNSVFFYLQSQFSRVLDIQLQAYLRKLFINKVTTLDYQHLEGKDTSNLISKVDEEFGWRIRQTLSDANSIFTSLISLLAVSAILIPKFPLLWFIIFLSQVPQYFFQRYWVQKDWQIHEKNSDKTKLMWDLNWQLRQKNYIAELRINSAIKYLFRKFADSWDFFANSRTQLRVQQTPTEFGLIALSTLISAFCLYTLINSTHLGLITIGLFTFYFQSISATANFFRGLVFSSVSVTENSYHIGNFKKVLGLINTIKSGVKIVSKPHPPKIEFKNVSFKYPETNRYVFQNLNLTIGPQEEIAIVGQNGAGKSTLIKLLCHFYEPTSGQILINGTDLRLLKLDSWYRQLSFLAQEFNSFYNLTLKESIFLGHPQNPSDQKILEALNLADASFIKRYSRGLDTPMSLRYGGEEPSWGQSQKLAIARVFYRNSPIIILDEPTASIDAVSESKIFSRLYKTVKNKTLIIVSHRFSTVRNAQRILVINQGKIVEAGTHQKLLDLKGLYSHSFHLQAKGYTQE</sequence>
<dbReference type="PROSITE" id="PS50929">
    <property type="entry name" value="ABC_TM1F"/>
    <property type="match status" value="1"/>
</dbReference>
<dbReference type="InterPro" id="IPR039421">
    <property type="entry name" value="Type_1_exporter"/>
</dbReference>
<dbReference type="InterPro" id="IPR003439">
    <property type="entry name" value="ABC_transporter-like_ATP-bd"/>
</dbReference>
<comment type="subcellular location">
    <subcellularLocation>
        <location evidence="1">Cell membrane</location>
        <topology evidence="1">Multi-pass membrane protein</topology>
    </subcellularLocation>
</comment>
<evidence type="ECO:0000259" key="9">
    <source>
        <dbReference type="PROSITE" id="PS50929"/>
    </source>
</evidence>
<feature type="transmembrane region" description="Helical" evidence="7">
    <location>
        <begin position="65"/>
        <end position="84"/>
    </location>
</feature>
<name>A0A2M7AT10_9BACT</name>
<comment type="caution">
    <text evidence="10">The sequence shown here is derived from an EMBL/GenBank/DDBJ whole genome shotgun (WGS) entry which is preliminary data.</text>
</comment>
<dbReference type="GO" id="GO:0015421">
    <property type="term" value="F:ABC-type oligopeptide transporter activity"/>
    <property type="evidence" value="ECO:0007669"/>
    <property type="project" value="TreeGrafter"/>
</dbReference>
<keyword evidence="6 7" id="KW-0472">Membrane</keyword>
<keyword evidence="2 7" id="KW-0812">Transmembrane</keyword>
<dbReference type="Gene3D" id="1.20.1560.10">
    <property type="entry name" value="ABC transporter type 1, transmembrane domain"/>
    <property type="match status" value="1"/>
</dbReference>
<dbReference type="GO" id="GO:0016887">
    <property type="term" value="F:ATP hydrolysis activity"/>
    <property type="evidence" value="ECO:0007669"/>
    <property type="project" value="InterPro"/>
</dbReference>
<dbReference type="SUPFAM" id="SSF52540">
    <property type="entry name" value="P-loop containing nucleoside triphosphate hydrolases"/>
    <property type="match status" value="1"/>
</dbReference>